<evidence type="ECO:0000256" key="1">
    <source>
        <dbReference type="ARBA" id="ARBA00010692"/>
    </source>
</evidence>
<name>A0A1H9WS46_9BACI</name>
<gene>
    <name evidence="4" type="ORF">SAMN05444126_14415</name>
</gene>
<comment type="caution">
    <text evidence="4">The sequence shown here is derived from an EMBL/GenBank/DDBJ whole genome shotgun (WGS) entry which is preliminary data.</text>
</comment>
<evidence type="ECO:0000313" key="5">
    <source>
        <dbReference type="Proteomes" id="UP000199318"/>
    </source>
</evidence>
<dbReference type="STRING" id="1464123.SAMN05444126_14415"/>
<dbReference type="InterPro" id="IPR003784">
    <property type="entry name" value="BioY"/>
</dbReference>
<evidence type="ECO:0000256" key="2">
    <source>
        <dbReference type="PIRNR" id="PIRNR016661"/>
    </source>
</evidence>
<accession>A0A1H9WS46</accession>
<proteinExistence type="inferred from homology"/>
<feature type="transmembrane region" description="Helical" evidence="3">
    <location>
        <begin position="58"/>
        <end position="78"/>
    </location>
</feature>
<dbReference type="GO" id="GO:0005886">
    <property type="term" value="C:plasma membrane"/>
    <property type="evidence" value="ECO:0007669"/>
    <property type="project" value="UniProtKB-SubCell"/>
</dbReference>
<protein>
    <recommendedName>
        <fullName evidence="2">Biotin transporter</fullName>
    </recommendedName>
</protein>
<dbReference type="PIRSF" id="PIRSF016661">
    <property type="entry name" value="BioY"/>
    <property type="match status" value="1"/>
</dbReference>
<comment type="subcellular location">
    <subcellularLocation>
        <location evidence="2">Cell membrane</location>
        <topology evidence="2">Multi-pass membrane protein</topology>
    </subcellularLocation>
</comment>
<dbReference type="PANTHER" id="PTHR34295">
    <property type="entry name" value="BIOTIN TRANSPORTER BIOY"/>
    <property type="match status" value="1"/>
</dbReference>
<evidence type="ECO:0000313" key="4">
    <source>
        <dbReference type="EMBL" id="SES36497.1"/>
    </source>
</evidence>
<dbReference type="Gene3D" id="1.10.1760.20">
    <property type="match status" value="1"/>
</dbReference>
<keyword evidence="3" id="KW-0812">Transmembrane</keyword>
<dbReference type="OrthoDB" id="9803495at2"/>
<dbReference type="Proteomes" id="UP000199318">
    <property type="component" value="Unassembled WGS sequence"/>
</dbReference>
<organism evidence="4 5">
    <name type="scientific">Salisediminibacterium halotolerans</name>
    <dbReference type="NCBI Taxonomy" id="517425"/>
    <lineage>
        <taxon>Bacteria</taxon>
        <taxon>Bacillati</taxon>
        <taxon>Bacillota</taxon>
        <taxon>Bacilli</taxon>
        <taxon>Bacillales</taxon>
        <taxon>Bacillaceae</taxon>
        <taxon>Salisediminibacterium</taxon>
    </lineage>
</organism>
<keyword evidence="2" id="KW-0813">Transport</keyword>
<evidence type="ECO:0000256" key="3">
    <source>
        <dbReference type="SAM" id="Phobius"/>
    </source>
</evidence>
<dbReference type="GO" id="GO:0015225">
    <property type="term" value="F:biotin transmembrane transporter activity"/>
    <property type="evidence" value="ECO:0007669"/>
    <property type="project" value="UniProtKB-UniRule"/>
</dbReference>
<comment type="similarity">
    <text evidence="1 2">Belongs to the BioY family.</text>
</comment>
<dbReference type="EMBL" id="FOGV01000044">
    <property type="protein sequence ID" value="SES36497.1"/>
    <property type="molecule type" value="Genomic_DNA"/>
</dbReference>
<feature type="transmembrane region" description="Helical" evidence="3">
    <location>
        <begin position="150"/>
        <end position="177"/>
    </location>
</feature>
<feature type="transmembrane region" description="Helical" evidence="3">
    <location>
        <begin position="84"/>
        <end position="106"/>
    </location>
</feature>
<reference evidence="5" key="1">
    <citation type="submission" date="2016-10" db="EMBL/GenBank/DDBJ databases">
        <authorList>
            <person name="de Groot N.N."/>
        </authorList>
    </citation>
    <scope>NUCLEOTIDE SEQUENCE [LARGE SCALE GENOMIC DNA]</scope>
    <source>
        <strain evidence="5">10nlg</strain>
    </source>
</reference>
<keyword evidence="3" id="KW-1133">Transmembrane helix</keyword>
<dbReference type="AlphaFoldDB" id="A0A1H9WS46"/>
<keyword evidence="5" id="KW-1185">Reference proteome</keyword>
<dbReference type="RefSeq" id="WP_093075232.1">
    <property type="nucleotide sequence ID" value="NZ_BJVE01000029.1"/>
</dbReference>
<dbReference type="PANTHER" id="PTHR34295:SF1">
    <property type="entry name" value="BIOTIN TRANSPORTER BIOY"/>
    <property type="match status" value="1"/>
</dbReference>
<dbReference type="Pfam" id="PF02632">
    <property type="entry name" value="BioY"/>
    <property type="match status" value="1"/>
</dbReference>
<keyword evidence="2" id="KW-1003">Cell membrane</keyword>
<feature type="transmembrane region" description="Helical" evidence="3">
    <location>
        <begin position="118"/>
        <end position="138"/>
    </location>
</feature>
<keyword evidence="2 3" id="KW-0472">Membrane</keyword>
<sequence>MAQQHQVHMLTKSALFIALMAVSANLTAFITVGAVPLTFQTVIAALAGIILGKRNGALAIFGYVLLGIFGAPVFAGFSGGLQSLLSPTFGFLISFAGVAFITGKLTESLANLTKQSSFFAVFTGLALNYLFGVPYLVLYTGYLSAMNQEAMTAAALSMIPFFIKDVVFAFITAGLAYKLRRYRFIQNSFKKESRLIS</sequence>